<reference evidence="1 2" key="2">
    <citation type="journal article" date="2021" name="Genomics">
        <title>High-quality reference genome for Clonorchis sinensis.</title>
        <authorList>
            <person name="Young N.D."/>
            <person name="Stroehlein A.J."/>
            <person name="Kinkar L."/>
            <person name="Wang T."/>
            <person name="Sohn W.M."/>
            <person name="Chang B.C.H."/>
            <person name="Kaur P."/>
            <person name="Weisz D."/>
            <person name="Dudchenko O."/>
            <person name="Aiden E.L."/>
            <person name="Korhonen P.K."/>
            <person name="Gasser R.B."/>
        </authorList>
    </citation>
    <scope>NUCLEOTIDE SEQUENCE [LARGE SCALE GENOMIC DNA]</scope>
    <source>
        <strain evidence="1">Cs-k2</strain>
    </source>
</reference>
<organism evidence="1 2">
    <name type="scientific">Clonorchis sinensis</name>
    <name type="common">Chinese liver fluke</name>
    <dbReference type="NCBI Taxonomy" id="79923"/>
    <lineage>
        <taxon>Eukaryota</taxon>
        <taxon>Metazoa</taxon>
        <taxon>Spiralia</taxon>
        <taxon>Lophotrochozoa</taxon>
        <taxon>Platyhelminthes</taxon>
        <taxon>Trematoda</taxon>
        <taxon>Digenea</taxon>
        <taxon>Opisthorchiida</taxon>
        <taxon>Opisthorchiata</taxon>
        <taxon>Opisthorchiidae</taxon>
        <taxon>Clonorchis</taxon>
    </lineage>
</organism>
<dbReference type="EMBL" id="NIRI02000076">
    <property type="protein sequence ID" value="KAG5442290.1"/>
    <property type="molecule type" value="Genomic_DNA"/>
</dbReference>
<dbReference type="PANTHER" id="PTHR31649:SF11">
    <property type="entry name" value="PROTEIN UNZIPPED"/>
    <property type="match status" value="1"/>
</dbReference>
<keyword evidence="2" id="KW-1185">Reference proteome</keyword>
<dbReference type="SMART" id="SM00696">
    <property type="entry name" value="DM9"/>
    <property type="match status" value="2"/>
</dbReference>
<dbReference type="OrthoDB" id="2142040at2759"/>
<gene>
    <name evidence="1" type="ORF">CSKR_104860</name>
</gene>
<protein>
    <submittedName>
        <fullName evidence="1">Uncharacterized protein</fullName>
    </submittedName>
</protein>
<dbReference type="Pfam" id="PF11901">
    <property type="entry name" value="DM9"/>
    <property type="match status" value="1"/>
</dbReference>
<accession>A0A8T1LZG7</accession>
<proteinExistence type="predicted"/>
<evidence type="ECO:0000313" key="1">
    <source>
        <dbReference type="EMBL" id="KAG5442290.1"/>
    </source>
</evidence>
<dbReference type="PANTHER" id="PTHR31649">
    <property type="entry name" value="AGAP009604-PA"/>
    <property type="match status" value="1"/>
</dbReference>
<name>A0A8T1LZG7_CLOSI</name>
<reference evidence="1 2" key="1">
    <citation type="journal article" date="2018" name="Biotechnol. Adv.">
        <title>Improved genomic resources and new bioinformatic workflow for the carcinogenic parasite Clonorchis sinensis: Biotechnological implications.</title>
        <authorList>
            <person name="Wang D."/>
            <person name="Korhonen P.K."/>
            <person name="Gasser R.B."/>
            <person name="Young N.D."/>
        </authorList>
    </citation>
    <scope>NUCLEOTIDE SEQUENCE [LARGE SCALE GENOMIC DNA]</scope>
    <source>
        <strain evidence="1">Cs-k2</strain>
    </source>
</reference>
<sequence length="177" mass="19973">MIHFPSRFPGKQEKFQLSFIRMARTGKGLQMTLSWVPKQDGCIAPRTVEAAEGVYVCRAKHFGEVMPGKLLRGECRAQICHSGREFNKPKYEVLCESGFGNEQCFSWTSQQCGRVAPNAVVSGVAQDGQPLYIARAFINDQWVVGKLKEGEMNAQFPLNGTEIPRTQYDVLVWRKDK</sequence>
<dbReference type="InterPro" id="IPR006616">
    <property type="entry name" value="DM9_repeat"/>
</dbReference>
<comment type="caution">
    <text evidence="1">The sequence shown here is derived from an EMBL/GenBank/DDBJ whole genome shotgun (WGS) entry which is preliminary data.</text>
</comment>
<evidence type="ECO:0000313" key="2">
    <source>
        <dbReference type="Proteomes" id="UP000286415"/>
    </source>
</evidence>
<dbReference type="Proteomes" id="UP000286415">
    <property type="component" value="Unassembled WGS sequence"/>
</dbReference>